<keyword evidence="2" id="KW-1185">Reference proteome</keyword>
<protein>
    <submittedName>
        <fullName evidence="1">Uncharacterized protein</fullName>
    </submittedName>
</protein>
<name>A0A975UWC9_9CAUD</name>
<dbReference type="Pfam" id="PF24090">
    <property type="entry name" value="DUF7375"/>
    <property type="match status" value="1"/>
</dbReference>
<proteinExistence type="predicted"/>
<gene>
    <name evidence="1" type="ORF">uav_121</name>
</gene>
<dbReference type="EMBL" id="MZ605293">
    <property type="protein sequence ID" value="QYW06652.1"/>
    <property type="molecule type" value="Genomic_DNA"/>
</dbReference>
<evidence type="ECO:0000313" key="2">
    <source>
        <dbReference type="Proteomes" id="UP001058093"/>
    </source>
</evidence>
<dbReference type="InterPro" id="IPR055799">
    <property type="entry name" value="DUF7375"/>
</dbReference>
<sequence>MTELTPVDQFEAVTVKAPVKLTKAQKEFFGKFSSNAVENILGPVLEFKGVEITAEQVSNVVATLDLTELTNAIGRAFLERVDFKTLVKVDKFMKGEEFTSVVLASSEVNALVQSELVQIVAPLIPHDPEEAPAEPDEATLADLAS</sequence>
<accession>A0A975UWC9</accession>
<evidence type="ECO:0000313" key="1">
    <source>
        <dbReference type="EMBL" id="QYW06652.1"/>
    </source>
</evidence>
<organism evidence="1 2">
    <name type="scientific">Pseudomonas phage UAVern</name>
    <dbReference type="NCBI Taxonomy" id="2856997"/>
    <lineage>
        <taxon>Viruses</taxon>
        <taxon>Duplodnaviria</taxon>
        <taxon>Heunggongvirae</taxon>
        <taxon>Uroviricota</taxon>
        <taxon>Caudoviricetes</taxon>
        <taxon>Vandenendeviridae</taxon>
        <taxon>Gorskivirinae</taxon>
        <taxon>Uavernvirus</taxon>
        <taxon>Uavernvirus uavern</taxon>
    </lineage>
</organism>
<dbReference type="Proteomes" id="UP001058093">
    <property type="component" value="Segment"/>
</dbReference>
<reference evidence="1" key="1">
    <citation type="submission" date="2021-07" db="EMBL/GenBank/DDBJ databases">
        <title>Complete genome sequence and phylogenomic analysis of the two lytic bacteriophage isolated from terrestrial biotopes of Antarctica.</title>
        <authorList>
            <person name="Holovan V."/>
            <person name="Rabalski L."/>
            <person name="Zlatohurska M."/>
            <person name="Andriichuk O."/>
            <person name="Budzanivska I."/>
            <person name="Shevchenko O."/>
            <person name="Gupalo A."/>
        </authorList>
    </citation>
    <scope>NUCLEOTIDE SEQUENCE</scope>
</reference>